<protein>
    <submittedName>
        <fullName evidence="1">Uncharacterized protein</fullName>
    </submittedName>
</protein>
<keyword evidence="4" id="KW-1185">Reference proteome</keyword>
<dbReference type="EMBL" id="CAJOBG010005594">
    <property type="protein sequence ID" value="CAF4158821.1"/>
    <property type="molecule type" value="Genomic_DNA"/>
</dbReference>
<name>A0A816NGV4_9BILA</name>
<organism evidence="1 3">
    <name type="scientific">Rotaria magnacalcarata</name>
    <dbReference type="NCBI Taxonomy" id="392030"/>
    <lineage>
        <taxon>Eukaryota</taxon>
        <taxon>Metazoa</taxon>
        <taxon>Spiralia</taxon>
        <taxon>Gnathifera</taxon>
        <taxon>Rotifera</taxon>
        <taxon>Eurotatoria</taxon>
        <taxon>Bdelloidea</taxon>
        <taxon>Philodinida</taxon>
        <taxon>Philodinidae</taxon>
        <taxon>Rotaria</taxon>
    </lineage>
</organism>
<evidence type="ECO:0000313" key="2">
    <source>
        <dbReference type="EMBL" id="CAF4158821.1"/>
    </source>
</evidence>
<proteinExistence type="predicted"/>
<dbReference type="Proteomes" id="UP000663866">
    <property type="component" value="Unassembled WGS sequence"/>
</dbReference>
<dbReference type="EMBL" id="CAJNRF010001803">
    <property type="protein sequence ID" value="CAF2028021.1"/>
    <property type="molecule type" value="Genomic_DNA"/>
</dbReference>
<reference evidence="1" key="1">
    <citation type="submission" date="2021-02" db="EMBL/GenBank/DDBJ databases">
        <authorList>
            <person name="Nowell W R."/>
        </authorList>
    </citation>
    <scope>NUCLEOTIDE SEQUENCE</scope>
</reference>
<accession>A0A816NGV4</accession>
<comment type="caution">
    <text evidence="1">The sequence shown here is derived from an EMBL/GenBank/DDBJ whole genome shotgun (WGS) entry which is preliminary data.</text>
</comment>
<sequence>MVDILNQPSKQATKDKQNVHLIALDDNQKLNAIKPLIYLQSIRLHNSTRDIQQCIDAITEMVDEQLFIVVSSSFAVEFLPVIHDLRVVIGIYMFDTQRQSTAFNEKYSKIIDIVSDTETLLQSLRSRTRQLERMSLTFSLFNQKQKSTRDLIKESASFLWHQMLLYVLKQMPQNDRTKNETLDQCVDYYRNNQTELEKMQKFRKSYTHDQAISWYAHEYFLHKLLNQALRTEDIQLLYSFRFFIIDLCGELERESNKSKSEGRLTVYRGQMMQKEE</sequence>
<dbReference type="AlphaFoldDB" id="A0A816NGV4"/>
<evidence type="ECO:0000313" key="3">
    <source>
        <dbReference type="Proteomes" id="UP000663856"/>
    </source>
</evidence>
<gene>
    <name evidence="2" type="ORF">OVN521_LOCUS24016</name>
    <name evidence="1" type="ORF">WKI299_LOCUS6264</name>
</gene>
<evidence type="ECO:0000313" key="4">
    <source>
        <dbReference type="Proteomes" id="UP000663866"/>
    </source>
</evidence>
<dbReference type="Proteomes" id="UP000663856">
    <property type="component" value="Unassembled WGS sequence"/>
</dbReference>
<evidence type="ECO:0000313" key="1">
    <source>
        <dbReference type="EMBL" id="CAF2028021.1"/>
    </source>
</evidence>